<accession>A0AAW1TAL4</accession>
<feature type="transmembrane region" description="Helical" evidence="6">
    <location>
        <begin position="200"/>
        <end position="224"/>
    </location>
</feature>
<feature type="transmembrane region" description="Helical" evidence="6">
    <location>
        <begin position="113"/>
        <end position="138"/>
    </location>
</feature>
<evidence type="ECO:0000256" key="2">
    <source>
        <dbReference type="ARBA" id="ARBA00022692"/>
    </source>
</evidence>
<dbReference type="PANTHER" id="PTHR12560">
    <property type="entry name" value="LONGEVITY ASSURANCE FACTOR 1 LAG1"/>
    <property type="match status" value="1"/>
</dbReference>
<dbReference type="Proteomes" id="UP001485043">
    <property type="component" value="Unassembled WGS sequence"/>
</dbReference>
<evidence type="ECO:0000256" key="5">
    <source>
        <dbReference type="PROSITE-ProRule" id="PRU00205"/>
    </source>
</evidence>
<dbReference type="InterPro" id="IPR006634">
    <property type="entry name" value="TLC-dom"/>
</dbReference>
<keyword evidence="2 5" id="KW-0812">Transmembrane</keyword>
<dbReference type="SMART" id="SM00724">
    <property type="entry name" value="TLC"/>
    <property type="match status" value="1"/>
</dbReference>
<evidence type="ECO:0000256" key="6">
    <source>
        <dbReference type="SAM" id="Phobius"/>
    </source>
</evidence>
<reference evidence="8 9" key="1">
    <citation type="journal article" date="2024" name="Nat. Commun.">
        <title>Phylogenomics reveals the evolutionary origins of lichenization in chlorophyte algae.</title>
        <authorList>
            <person name="Puginier C."/>
            <person name="Libourel C."/>
            <person name="Otte J."/>
            <person name="Skaloud P."/>
            <person name="Haon M."/>
            <person name="Grisel S."/>
            <person name="Petersen M."/>
            <person name="Berrin J.G."/>
            <person name="Delaux P.M."/>
            <person name="Dal Grande F."/>
            <person name="Keller J."/>
        </authorList>
    </citation>
    <scope>NUCLEOTIDE SEQUENCE [LARGE SCALE GENOMIC DNA]</scope>
    <source>
        <strain evidence="8 9">SAG 2523</strain>
    </source>
</reference>
<keyword evidence="9" id="KW-1185">Reference proteome</keyword>
<dbReference type="PANTHER" id="PTHR12560:SF0">
    <property type="entry name" value="LD18904P"/>
    <property type="match status" value="1"/>
</dbReference>
<dbReference type="InterPro" id="IPR016439">
    <property type="entry name" value="Lag1/Lac1-like"/>
</dbReference>
<dbReference type="AlphaFoldDB" id="A0AAW1TAL4"/>
<sequence>MMDGTKLSEFWTPSKGFDLFATVGLVFVFPLLRALLTDGVFQPASFKLLVSAEGRKNGKVSKKTYDTLEKFQESAWKFVVYTALFTLGLSALWDKSWMRDTSELWRGWPNQEFSFGVKSYYCTELGFYIASIGMLIFWEVRRRDFAAMMIHHLATVSLIVGSYYLNYLRVGSVIMLLHDASDILMELAKMMQYLKAETASVVTFAAFMISWVVLRLGILPFIIIPSAWWESPKVIGHFPMAGEWLVGLLVLLVCIHVYWFSIIVQIAYRKVMTGVTEDVRESEVKEATHQDLAPMHDKTS</sequence>
<evidence type="ECO:0000259" key="7">
    <source>
        <dbReference type="PROSITE" id="PS50922"/>
    </source>
</evidence>
<dbReference type="GO" id="GO:0005789">
    <property type="term" value="C:endoplasmic reticulum membrane"/>
    <property type="evidence" value="ECO:0007669"/>
    <property type="project" value="UniProtKB-SubCell"/>
</dbReference>
<evidence type="ECO:0000256" key="3">
    <source>
        <dbReference type="ARBA" id="ARBA00022989"/>
    </source>
</evidence>
<proteinExistence type="predicted"/>
<feature type="transmembrane region" description="Helical" evidence="6">
    <location>
        <begin position="20"/>
        <end position="41"/>
    </location>
</feature>
<dbReference type="EMBL" id="JALJOV010000247">
    <property type="protein sequence ID" value="KAK9865454.1"/>
    <property type="molecule type" value="Genomic_DNA"/>
</dbReference>
<organism evidence="8 9">
    <name type="scientific">Apatococcus fuscideae</name>
    <dbReference type="NCBI Taxonomy" id="2026836"/>
    <lineage>
        <taxon>Eukaryota</taxon>
        <taxon>Viridiplantae</taxon>
        <taxon>Chlorophyta</taxon>
        <taxon>core chlorophytes</taxon>
        <taxon>Trebouxiophyceae</taxon>
        <taxon>Chlorellales</taxon>
        <taxon>Chlorellaceae</taxon>
        <taxon>Apatococcus</taxon>
    </lineage>
</organism>
<comment type="subcellular location">
    <subcellularLocation>
        <location evidence="1">Membrane</location>
        <topology evidence="1">Multi-pass membrane protein</topology>
    </subcellularLocation>
</comment>
<comment type="caution">
    <text evidence="8">The sequence shown here is derived from an EMBL/GenBank/DDBJ whole genome shotgun (WGS) entry which is preliminary data.</text>
</comment>
<dbReference type="GO" id="GO:0050291">
    <property type="term" value="F:sphingosine N-acyltransferase activity"/>
    <property type="evidence" value="ECO:0007669"/>
    <property type="project" value="InterPro"/>
</dbReference>
<name>A0AAW1TAL4_9CHLO</name>
<evidence type="ECO:0000256" key="1">
    <source>
        <dbReference type="ARBA" id="ARBA00004141"/>
    </source>
</evidence>
<evidence type="ECO:0000256" key="4">
    <source>
        <dbReference type="ARBA" id="ARBA00023136"/>
    </source>
</evidence>
<dbReference type="PROSITE" id="PS50922">
    <property type="entry name" value="TLC"/>
    <property type="match status" value="1"/>
</dbReference>
<keyword evidence="4 5" id="KW-0472">Membrane</keyword>
<feature type="transmembrane region" description="Helical" evidence="6">
    <location>
        <begin position="75"/>
        <end position="93"/>
    </location>
</feature>
<keyword evidence="3 6" id="KW-1133">Transmembrane helix</keyword>
<dbReference type="GO" id="GO:0046513">
    <property type="term" value="P:ceramide biosynthetic process"/>
    <property type="evidence" value="ECO:0007669"/>
    <property type="project" value="InterPro"/>
</dbReference>
<feature type="transmembrane region" description="Helical" evidence="6">
    <location>
        <begin position="145"/>
        <end position="164"/>
    </location>
</feature>
<feature type="transmembrane region" description="Helical" evidence="6">
    <location>
        <begin position="244"/>
        <end position="264"/>
    </location>
</feature>
<evidence type="ECO:0000313" key="8">
    <source>
        <dbReference type="EMBL" id="KAK9865454.1"/>
    </source>
</evidence>
<protein>
    <recommendedName>
        <fullName evidence="7">TLC domain-containing protein</fullName>
    </recommendedName>
</protein>
<gene>
    <name evidence="8" type="ORF">WJX84_003860</name>
</gene>
<evidence type="ECO:0000313" key="9">
    <source>
        <dbReference type="Proteomes" id="UP001485043"/>
    </source>
</evidence>
<dbReference type="Pfam" id="PF03798">
    <property type="entry name" value="TRAM_LAG1_CLN8"/>
    <property type="match status" value="1"/>
</dbReference>
<feature type="domain" description="TLC" evidence="7">
    <location>
        <begin position="69"/>
        <end position="272"/>
    </location>
</feature>